<evidence type="ECO:0000259" key="1">
    <source>
        <dbReference type="PROSITE" id="PS51186"/>
    </source>
</evidence>
<dbReference type="GO" id="GO:0016747">
    <property type="term" value="F:acyltransferase activity, transferring groups other than amino-acyl groups"/>
    <property type="evidence" value="ECO:0007669"/>
    <property type="project" value="InterPro"/>
</dbReference>
<feature type="domain" description="N-acetyltransferase" evidence="1">
    <location>
        <begin position="5"/>
        <end position="148"/>
    </location>
</feature>
<protein>
    <submittedName>
        <fullName evidence="2">GNAT family N-acetyltransferase</fullName>
    </submittedName>
</protein>
<accession>A0A6N8JKE3</accession>
<reference evidence="2 3" key="1">
    <citation type="submission" date="2019-12" db="EMBL/GenBank/DDBJ databases">
        <title>The draft genomic sequence of strain Chitinophaga oryziterrae JCM 16595.</title>
        <authorList>
            <person name="Zhang X."/>
        </authorList>
    </citation>
    <scope>NUCLEOTIDE SEQUENCE [LARGE SCALE GENOMIC DNA]</scope>
    <source>
        <strain evidence="2 3">JCM 16595</strain>
    </source>
</reference>
<proteinExistence type="predicted"/>
<dbReference type="InterPro" id="IPR000182">
    <property type="entry name" value="GNAT_dom"/>
</dbReference>
<dbReference type="OrthoDB" id="226313at2"/>
<dbReference type="Pfam" id="PF00583">
    <property type="entry name" value="Acetyltransf_1"/>
    <property type="match status" value="1"/>
</dbReference>
<dbReference type="AlphaFoldDB" id="A0A6N8JKE3"/>
<dbReference type="InterPro" id="IPR016181">
    <property type="entry name" value="Acyl_CoA_acyltransferase"/>
</dbReference>
<evidence type="ECO:0000313" key="3">
    <source>
        <dbReference type="Proteomes" id="UP000468388"/>
    </source>
</evidence>
<dbReference type="RefSeq" id="WP_157303637.1">
    <property type="nucleotide sequence ID" value="NZ_BAAAZB010000005.1"/>
</dbReference>
<organism evidence="2 3">
    <name type="scientific">Chitinophaga oryziterrae</name>
    <dbReference type="NCBI Taxonomy" id="1031224"/>
    <lineage>
        <taxon>Bacteria</taxon>
        <taxon>Pseudomonadati</taxon>
        <taxon>Bacteroidota</taxon>
        <taxon>Chitinophagia</taxon>
        <taxon>Chitinophagales</taxon>
        <taxon>Chitinophagaceae</taxon>
        <taxon>Chitinophaga</taxon>
    </lineage>
</organism>
<dbReference type="CDD" id="cd04301">
    <property type="entry name" value="NAT_SF"/>
    <property type="match status" value="1"/>
</dbReference>
<name>A0A6N8JKE3_9BACT</name>
<dbReference type="Proteomes" id="UP000468388">
    <property type="component" value="Unassembled WGS sequence"/>
</dbReference>
<dbReference type="PROSITE" id="PS51186">
    <property type="entry name" value="GNAT"/>
    <property type="match status" value="1"/>
</dbReference>
<keyword evidence="2" id="KW-0808">Transferase</keyword>
<evidence type="ECO:0000313" key="2">
    <source>
        <dbReference type="EMBL" id="MVT44849.1"/>
    </source>
</evidence>
<gene>
    <name evidence="2" type="ORF">GO495_29930</name>
</gene>
<dbReference type="EMBL" id="WRXO01000013">
    <property type="protein sequence ID" value="MVT44849.1"/>
    <property type="molecule type" value="Genomic_DNA"/>
</dbReference>
<dbReference type="Gene3D" id="3.40.630.30">
    <property type="match status" value="1"/>
</dbReference>
<dbReference type="SUPFAM" id="SSF55729">
    <property type="entry name" value="Acyl-CoA N-acyltransferases (Nat)"/>
    <property type="match status" value="1"/>
</dbReference>
<sequence length="695" mass="80293">MANEITLAKISHLEDIIKLWGGNRATLGLMPRDAFIDSIKKNWVIIAREDGFVTAYLLFRFTNRNQTLSIVHLCVDKDSRGKGLSSKLIDKLVELYKSSARGIKLSCRSDYLHAIEFWKRYNFQPKGRQPSRGSNQNVHLIIWWFSFGKNDLFSYIETDKIKAVLDFNIIAKLRDLNINDDCYEEVAHLQNDYLVSDVEYFQTSETISEIFRDQNQERKNRSTAFIRNFPELNIHKPSINDLEIQLQGIISGTSDNDRSDRRQIAEAILSGFPYFITLDEGILKNKAHIKDKYQLKVLKPSSLFLEIDVSTNAIDYFPSKLSGSNFSIKKATADESDILSSFFLKHGDGEKKNDFSICISLILKNTGTLLLINEGNDQVGLVGHYDKDNMVMVPLLRTKQYNLRQTIFMQNTYDLINHAIKRNKEFIIVTDKFLTPIEISILESYGFYPHKKGYIKGVYNKICPIQNLESELSDAVKHIPQLSLALTKFKDELSETAIILNTYFLERQLWPLKVMDTEIPCFIIPIKPAYARELFDAKAAKQDLFGSQPQLIWNKENVYYRNLKPNIEKFPARILWYASQDGQSSRQMSLVCSSYLDEIIIGPAKDLFKKYDKFGVYSWDKHIKPLAQNDPYKDIKILRFSNSEPFENVVTYKKIKEILKSRGEKDNNFQSPLRITASTYIELYCIGKGIKLNNE</sequence>
<comment type="caution">
    <text evidence="2">The sequence shown here is derived from an EMBL/GenBank/DDBJ whole genome shotgun (WGS) entry which is preliminary data.</text>
</comment>
<keyword evidence="3" id="KW-1185">Reference proteome</keyword>